<accession>A0A160VCV6</accession>
<reference evidence="2" key="1">
    <citation type="submission" date="2015-10" db="EMBL/GenBank/DDBJ databases">
        <authorList>
            <person name="Gilbert D.G."/>
        </authorList>
    </citation>
    <scope>NUCLEOTIDE SEQUENCE</scope>
</reference>
<feature type="transmembrane region" description="Helical" evidence="1">
    <location>
        <begin position="7"/>
        <end position="27"/>
    </location>
</feature>
<evidence type="ECO:0008006" key="3">
    <source>
        <dbReference type="Google" id="ProtNLM"/>
    </source>
</evidence>
<protein>
    <recommendedName>
        <fullName evidence="3">C-type cytochrome biogenesis protein CcmI</fullName>
    </recommendedName>
</protein>
<gene>
    <name evidence="2" type="ORF">MGWOODY_Mmi2249</name>
</gene>
<keyword evidence="1" id="KW-0812">Transmembrane</keyword>
<evidence type="ECO:0000313" key="2">
    <source>
        <dbReference type="EMBL" id="CUV08153.1"/>
    </source>
</evidence>
<dbReference type="AlphaFoldDB" id="A0A160VCV6"/>
<evidence type="ECO:0000256" key="1">
    <source>
        <dbReference type="SAM" id="Phobius"/>
    </source>
</evidence>
<keyword evidence="1" id="KW-0472">Membrane</keyword>
<sequence>MDVIGDYGLILIFFVVAVIFVLQPLLLPYLGKPVVDLDINVLKRKKLLLYRQIKELEMEYEIGNINDEDFHSHRALLKQEVSAIITALDSK</sequence>
<keyword evidence="1" id="KW-1133">Transmembrane helix</keyword>
<dbReference type="EMBL" id="FAXC01000015">
    <property type="protein sequence ID" value="CUV08153.1"/>
    <property type="molecule type" value="Genomic_DNA"/>
</dbReference>
<proteinExistence type="predicted"/>
<name>A0A160VCV6_9ZZZZ</name>
<organism evidence="2">
    <name type="scientific">hydrothermal vent metagenome</name>
    <dbReference type="NCBI Taxonomy" id="652676"/>
    <lineage>
        <taxon>unclassified sequences</taxon>
        <taxon>metagenomes</taxon>
        <taxon>ecological metagenomes</taxon>
    </lineage>
</organism>